<protein>
    <submittedName>
        <fullName evidence="1">Class I SAM-dependent methyltransferase</fullName>
    </submittedName>
</protein>
<feature type="non-terminal residue" evidence="1">
    <location>
        <position position="26"/>
    </location>
</feature>
<proteinExistence type="predicted"/>
<keyword evidence="1" id="KW-0808">Transferase</keyword>
<sequence>MKALAYDAVMAPLGWVGLNAARRQLV</sequence>
<accession>A0ABX9Q3U6</accession>
<keyword evidence="2" id="KW-1185">Reference proteome</keyword>
<dbReference type="Proteomes" id="UP000278907">
    <property type="component" value="Unassembled WGS sequence"/>
</dbReference>
<name>A0ABX9Q3U6_9BACT</name>
<dbReference type="EMBL" id="RAWI01000782">
    <property type="protein sequence ID" value="RKH88021.1"/>
    <property type="molecule type" value="Genomic_DNA"/>
</dbReference>
<evidence type="ECO:0000313" key="2">
    <source>
        <dbReference type="Proteomes" id="UP000278907"/>
    </source>
</evidence>
<keyword evidence="1" id="KW-0489">Methyltransferase</keyword>
<dbReference type="GO" id="GO:0008168">
    <property type="term" value="F:methyltransferase activity"/>
    <property type="evidence" value="ECO:0007669"/>
    <property type="project" value="UniProtKB-KW"/>
</dbReference>
<dbReference type="GO" id="GO:0032259">
    <property type="term" value="P:methylation"/>
    <property type="evidence" value="ECO:0007669"/>
    <property type="project" value="UniProtKB-KW"/>
</dbReference>
<evidence type="ECO:0000313" key="1">
    <source>
        <dbReference type="EMBL" id="RKH88021.1"/>
    </source>
</evidence>
<organism evidence="1 2">
    <name type="scientific">Corallococcus praedator</name>
    <dbReference type="NCBI Taxonomy" id="2316724"/>
    <lineage>
        <taxon>Bacteria</taxon>
        <taxon>Pseudomonadati</taxon>
        <taxon>Myxococcota</taxon>
        <taxon>Myxococcia</taxon>
        <taxon>Myxococcales</taxon>
        <taxon>Cystobacterineae</taxon>
        <taxon>Myxococcaceae</taxon>
        <taxon>Corallococcus</taxon>
    </lineage>
</organism>
<gene>
    <name evidence="1" type="ORF">D7Y13_41745</name>
</gene>
<reference evidence="1 2" key="1">
    <citation type="submission" date="2018-09" db="EMBL/GenBank/DDBJ databases">
        <authorList>
            <person name="Livingstone P.G."/>
            <person name="Whitworth D.E."/>
        </authorList>
    </citation>
    <scope>NUCLEOTIDE SEQUENCE [LARGE SCALE GENOMIC DNA]</scope>
    <source>
        <strain evidence="1 2">CA031B</strain>
    </source>
</reference>
<comment type="caution">
    <text evidence="1">The sequence shown here is derived from an EMBL/GenBank/DDBJ whole genome shotgun (WGS) entry which is preliminary data.</text>
</comment>